<keyword evidence="2" id="KW-0732">Signal</keyword>
<evidence type="ECO:0000313" key="3">
    <source>
        <dbReference type="EMBL" id="SHK85360.1"/>
    </source>
</evidence>
<dbReference type="Proteomes" id="UP000183997">
    <property type="component" value="Unassembled WGS sequence"/>
</dbReference>
<reference evidence="4" key="1">
    <citation type="submission" date="2016-11" db="EMBL/GenBank/DDBJ databases">
        <authorList>
            <person name="Varghese N."/>
            <person name="Submissions S."/>
        </authorList>
    </citation>
    <scope>NUCLEOTIDE SEQUENCE [LARGE SCALE GENOMIC DNA]</scope>
    <source>
        <strain evidence="4">DSM 10349</strain>
    </source>
</reference>
<proteinExistence type="predicted"/>
<evidence type="ECO:0000313" key="4">
    <source>
        <dbReference type="Proteomes" id="UP000183997"/>
    </source>
</evidence>
<evidence type="ECO:0000256" key="2">
    <source>
        <dbReference type="SAM" id="SignalP"/>
    </source>
</evidence>
<feature type="signal peptide" evidence="2">
    <location>
        <begin position="1"/>
        <end position="19"/>
    </location>
</feature>
<gene>
    <name evidence="3" type="ORF">SAMN02745123_03372</name>
</gene>
<name>A0A1M6VV78_9FIRM</name>
<evidence type="ECO:0000256" key="1">
    <source>
        <dbReference type="SAM" id="MobiDB-lite"/>
    </source>
</evidence>
<evidence type="ECO:0008006" key="5">
    <source>
        <dbReference type="Google" id="ProtNLM"/>
    </source>
</evidence>
<dbReference type="AlphaFoldDB" id="A0A1M6VV78"/>
<dbReference type="STRING" id="1121421.SAMN02745123_03372"/>
<dbReference type="OrthoDB" id="1787050at2"/>
<organism evidence="3 4">
    <name type="scientific">Desulforamulus aeronauticus DSM 10349</name>
    <dbReference type="NCBI Taxonomy" id="1121421"/>
    <lineage>
        <taxon>Bacteria</taxon>
        <taxon>Bacillati</taxon>
        <taxon>Bacillota</taxon>
        <taxon>Clostridia</taxon>
        <taxon>Eubacteriales</taxon>
        <taxon>Peptococcaceae</taxon>
        <taxon>Desulforamulus</taxon>
    </lineage>
</organism>
<feature type="compositionally biased region" description="Polar residues" evidence="1">
    <location>
        <begin position="24"/>
        <end position="65"/>
    </location>
</feature>
<protein>
    <recommendedName>
        <fullName evidence="5">AhpC/TSA family protein</fullName>
    </recommendedName>
</protein>
<dbReference type="EMBL" id="FRAR01000026">
    <property type="protein sequence ID" value="SHK85360.1"/>
    <property type="molecule type" value="Genomic_DNA"/>
</dbReference>
<dbReference type="RefSeq" id="WP_072916675.1">
    <property type="nucleotide sequence ID" value="NZ_FRAR01000026.1"/>
</dbReference>
<sequence length="154" mass="15768">MLKPKILILGLAMALSVNLAGCAGTSSPEQQTKQSSPGVTEDQQQSTDPKTATPSEPQTPTNTPPAETGVKETEEPNASGAAALDAPLPPSNKAPAAVEPKIPAKPALPQGTVSLKVGATLPEFVLTDLKGNTTSASAVITGHQLTFINFWTTT</sequence>
<keyword evidence="4" id="KW-1185">Reference proteome</keyword>
<feature type="region of interest" description="Disordered" evidence="1">
    <location>
        <begin position="22"/>
        <end position="109"/>
    </location>
</feature>
<accession>A0A1M6VV78</accession>
<feature type="chain" id="PRO_5039404973" description="AhpC/TSA family protein" evidence="2">
    <location>
        <begin position="20"/>
        <end position="154"/>
    </location>
</feature>